<sequence>MRAVARAIVSRTKSNVEPIYKKQPKLVVGALALVAGVIWLAGQSAGGAGAGGAAGDIGICWLRTGINASNAAHELSAVAVAAATLRRYDASMARCLYVDIDADTARNALDALAKRLGEKPNLVPRVLPAPRLSAKRLAAAIAAFDEDAGRRLASRASRILAMAAPPFGSTLFLDDDALPCARHASETLRQMSKAAAQADVDVALASGAHARGAFGAGGAGAAASSAAAAAAARCASVCGANDFGDDGDDGGFDRDAPGACDACQLAARAAARDRCAGLSAAPRTGAIFARRTEGTAAFAKDWLGALLDGSAPKPRRPQDVGRSAPALIALLARACGPNATRTKKPPAWQLGRLPAAWDVSAAQESAAAVRGGFVVLHAAHITTLVEPPERALRVARSACRTALNGTTAWRLVAAPNGAAARDLAKLRCTEDADGLVITGVPGGGADGGRHAVDVARTAAGRAFELLWARTRSPDCPPPEDTSFPGLVKHPAPS</sequence>
<accession>A0A7S4A719</accession>
<dbReference type="AlphaFoldDB" id="A0A7S4A719"/>
<reference evidence="3" key="2">
    <citation type="submission" date="2021-11" db="EMBL/GenBank/DDBJ databases">
        <authorList>
            <consortium name="Genoscope - CEA"/>
            <person name="William W."/>
        </authorList>
    </citation>
    <scope>NUCLEOTIDE SEQUENCE</scope>
</reference>
<dbReference type="EMBL" id="HBIW01024646">
    <property type="protein sequence ID" value="CAE0705806.1"/>
    <property type="molecule type" value="Transcribed_RNA"/>
</dbReference>
<reference evidence="2" key="1">
    <citation type="submission" date="2021-01" db="EMBL/GenBank/DDBJ databases">
        <authorList>
            <person name="Corre E."/>
            <person name="Pelletier E."/>
            <person name="Niang G."/>
            <person name="Scheremetjew M."/>
            <person name="Finn R."/>
            <person name="Kale V."/>
            <person name="Holt S."/>
            <person name="Cochrane G."/>
            <person name="Meng A."/>
            <person name="Brown T."/>
            <person name="Cohen L."/>
        </authorList>
    </citation>
    <scope>NUCLEOTIDE SEQUENCE</scope>
    <source>
        <strain evidence="2">CCMP1756</strain>
    </source>
</reference>
<keyword evidence="4" id="KW-1185">Reference proteome</keyword>
<protein>
    <submittedName>
        <fullName evidence="2">Uncharacterized protein</fullName>
    </submittedName>
</protein>
<dbReference type="Proteomes" id="UP000789595">
    <property type="component" value="Unassembled WGS sequence"/>
</dbReference>
<feature type="region of interest" description="Disordered" evidence="1">
    <location>
        <begin position="470"/>
        <end position="493"/>
    </location>
</feature>
<evidence type="ECO:0000313" key="3">
    <source>
        <dbReference type="EMBL" id="CAH0370696.1"/>
    </source>
</evidence>
<name>A0A7S4A719_9STRA</name>
<gene>
    <name evidence="2" type="ORF">PCAL00307_LOCUS21256</name>
    <name evidence="3" type="ORF">PECAL_3P05960</name>
</gene>
<evidence type="ECO:0000313" key="4">
    <source>
        <dbReference type="Proteomes" id="UP000789595"/>
    </source>
</evidence>
<proteinExistence type="predicted"/>
<dbReference type="EMBL" id="CAKKNE010000003">
    <property type="protein sequence ID" value="CAH0370696.1"/>
    <property type="molecule type" value="Genomic_DNA"/>
</dbReference>
<evidence type="ECO:0000256" key="1">
    <source>
        <dbReference type="SAM" id="MobiDB-lite"/>
    </source>
</evidence>
<organism evidence="2">
    <name type="scientific">Pelagomonas calceolata</name>
    <dbReference type="NCBI Taxonomy" id="35677"/>
    <lineage>
        <taxon>Eukaryota</taxon>
        <taxon>Sar</taxon>
        <taxon>Stramenopiles</taxon>
        <taxon>Ochrophyta</taxon>
        <taxon>Pelagophyceae</taxon>
        <taxon>Pelagomonadales</taxon>
        <taxon>Pelagomonadaceae</taxon>
        <taxon>Pelagomonas</taxon>
    </lineage>
</organism>
<evidence type="ECO:0000313" key="2">
    <source>
        <dbReference type="EMBL" id="CAE0705806.1"/>
    </source>
</evidence>